<evidence type="ECO:0000256" key="1">
    <source>
        <dbReference type="SAM" id="MobiDB-lite"/>
    </source>
</evidence>
<dbReference type="RefSeq" id="WP_323357025.1">
    <property type="nucleotide sequence ID" value="NZ_JAYGHY010000033.1"/>
</dbReference>
<feature type="region of interest" description="Disordered" evidence="1">
    <location>
        <begin position="59"/>
        <end position="81"/>
    </location>
</feature>
<accession>A0ABU5SWV0</accession>
<feature type="compositionally biased region" description="Low complexity" evidence="1">
    <location>
        <begin position="64"/>
        <end position="76"/>
    </location>
</feature>
<organism evidence="2 3">
    <name type="scientific">Cyanobium gracile UHCC 0281</name>
    <dbReference type="NCBI Taxonomy" id="3110309"/>
    <lineage>
        <taxon>Bacteria</taxon>
        <taxon>Bacillati</taxon>
        <taxon>Cyanobacteriota</taxon>
        <taxon>Cyanophyceae</taxon>
        <taxon>Synechococcales</taxon>
        <taxon>Prochlorococcaceae</taxon>
        <taxon>Cyanobium</taxon>
    </lineage>
</organism>
<feature type="compositionally biased region" description="Pro residues" evidence="1">
    <location>
        <begin position="105"/>
        <end position="114"/>
    </location>
</feature>
<evidence type="ECO:0000313" key="3">
    <source>
        <dbReference type="Proteomes" id="UP001302329"/>
    </source>
</evidence>
<name>A0ABU5SWV0_9CYAN</name>
<keyword evidence="3" id="KW-1185">Reference proteome</keyword>
<gene>
    <name evidence="2" type="ORF">VB739_10615</name>
</gene>
<dbReference type="Proteomes" id="UP001302329">
    <property type="component" value="Unassembled WGS sequence"/>
</dbReference>
<feature type="region of interest" description="Disordered" evidence="1">
    <location>
        <begin position="93"/>
        <end position="114"/>
    </location>
</feature>
<evidence type="ECO:0000313" key="2">
    <source>
        <dbReference type="EMBL" id="MEA5443002.1"/>
    </source>
</evidence>
<protein>
    <submittedName>
        <fullName evidence="2">Uncharacterized protein</fullName>
    </submittedName>
</protein>
<sequence>MSAPQSLAKAAMNRLAARLGSGLADAAATLAVLAQEAPTRVQQELSLFWEEVSMEAERIENDRSAAAAPARGGSADDPQERIDALRAKVAELSRRLDQVPAAAPEGPPRSPGQA</sequence>
<reference evidence="2 3" key="1">
    <citation type="submission" date="2023-12" db="EMBL/GenBank/DDBJ databases">
        <title>Baltic Sea Cyanobacteria.</title>
        <authorList>
            <person name="Delbaje E."/>
            <person name="Fewer D.P."/>
            <person name="Shishido T.K."/>
        </authorList>
    </citation>
    <scope>NUCLEOTIDE SEQUENCE [LARGE SCALE GENOMIC DNA]</scope>
    <source>
        <strain evidence="2 3">UHCC 0281</strain>
    </source>
</reference>
<comment type="caution">
    <text evidence="2">The sequence shown here is derived from an EMBL/GenBank/DDBJ whole genome shotgun (WGS) entry which is preliminary data.</text>
</comment>
<dbReference type="EMBL" id="JAYGHY010000033">
    <property type="protein sequence ID" value="MEA5443002.1"/>
    <property type="molecule type" value="Genomic_DNA"/>
</dbReference>
<proteinExistence type="predicted"/>